<dbReference type="Pfam" id="PF01433">
    <property type="entry name" value="Peptidase_M1"/>
    <property type="match status" value="1"/>
</dbReference>
<dbReference type="InterPro" id="IPR024601">
    <property type="entry name" value="Peptidase_M1_pepN_C"/>
</dbReference>
<dbReference type="GO" id="GO:0016285">
    <property type="term" value="F:alanyl aminopeptidase activity"/>
    <property type="evidence" value="ECO:0007669"/>
    <property type="project" value="UniProtKB-EC"/>
</dbReference>
<dbReference type="EMBL" id="JBHRTL010000006">
    <property type="protein sequence ID" value="MFC3154914.1"/>
    <property type="molecule type" value="Genomic_DNA"/>
</dbReference>
<dbReference type="InterPro" id="IPR014782">
    <property type="entry name" value="Peptidase_M1_dom"/>
</dbReference>
<dbReference type="InterPro" id="IPR042097">
    <property type="entry name" value="Aminopeptidase_N-like_N_sf"/>
</dbReference>
<dbReference type="Pfam" id="PF11940">
    <property type="entry name" value="DUF3458"/>
    <property type="match status" value="1"/>
</dbReference>
<dbReference type="InterPro" id="IPR001930">
    <property type="entry name" value="Peptidase_M1"/>
</dbReference>
<evidence type="ECO:0000256" key="10">
    <source>
        <dbReference type="ARBA" id="ARBA00022833"/>
    </source>
</evidence>
<dbReference type="InterPro" id="IPR038438">
    <property type="entry name" value="PepN_Ig-like_sf"/>
</dbReference>
<organism evidence="17 18">
    <name type="scientific">Gilvimarinus japonicus</name>
    <dbReference type="NCBI Taxonomy" id="1796469"/>
    <lineage>
        <taxon>Bacteria</taxon>
        <taxon>Pseudomonadati</taxon>
        <taxon>Pseudomonadota</taxon>
        <taxon>Gammaproteobacteria</taxon>
        <taxon>Cellvibrionales</taxon>
        <taxon>Cellvibrionaceae</taxon>
        <taxon>Gilvimarinus</taxon>
    </lineage>
</organism>
<dbReference type="Pfam" id="PF17900">
    <property type="entry name" value="Peptidase_M1_N"/>
    <property type="match status" value="1"/>
</dbReference>
<dbReference type="RefSeq" id="WP_382415386.1">
    <property type="nucleotide sequence ID" value="NZ_AP031500.1"/>
</dbReference>
<proteinExistence type="inferred from homology"/>
<feature type="domain" description="Peptidase M1 membrane alanine aminopeptidase" evidence="13">
    <location>
        <begin position="240"/>
        <end position="453"/>
    </location>
</feature>
<name>A0ABV7HQC2_9GAMM</name>
<dbReference type="NCBIfam" id="TIGR02414">
    <property type="entry name" value="pepN_proteo"/>
    <property type="match status" value="1"/>
</dbReference>
<keyword evidence="10" id="KW-0862">Zinc</keyword>
<evidence type="ECO:0000256" key="8">
    <source>
        <dbReference type="ARBA" id="ARBA00022723"/>
    </source>
</evidence>
<dbReference type="Gene3D" id="1.25.50.10">
    <property type="entry name" value="Peptidase M1, alanyl aminopeptidase, C-terminal domain"/>
    <property type="match status" value="1"/>
</dbReference>
<protein>
    <recommendedName>
        <fullName evidence="5 12">Aminopeptidase N</fullName>
        <ecNumber evidence="4 12">3.4.11.2</ecNumber>
    </recommendedName>
</protein>
<keyword evidence="18" id="KW-1185">Reference proteome</keyword>
<dbReference type="Gene3D" id="1.10.390.10">
    <property type="entry name" value="Neutral Protease Domain 2"/>
    <property type="match status" value="1"/>
</dbReference>
<evidence type="ECO:0000313" key="18">
    <source>
        <dbReference type="Proteomes" id="UP001595548"/>
    </source>
</evidence>
<accession>A0ABV7HQC2</accession>
<dbReference type="InterPro" id="IPR027268">
    <property type="entry name" value="Peptidase_M4/M1_CTD_sf"/>
</dbReference>
<evidence type="ECO:0000256" key="3">
    <source>
        <dbReference type="ARBA" id="ARBA00010136"/>
    </source>
</evidence>
<dbReference type="EC" id="3.4.11.2" evidence="4 12"/>
<dbReference type="Proteomes" id="UP001595548">
    <property type="component" value="Unassembled WGS sequence"/>
</dbReference>
<keyword evidence="6 17" id="KW-0031">Aminopeptidase</keyword>
<evidence type="ECO:0000256" key="2">
    <source>
        <dbReference type="ARBA" id="ARBA00001947"/>
    </source>
</evidence>
<dbReference type="CDD" id="cd09600">
    <property type="entry name" value="M1_APN"/>
    <property type="match status" value="1"/>
</dbReference>
<evidence type="ECO:0000259" key="14">
    <source>
        <dbReference type="Pfam" id="PF11940"/>
    </source>
</evidence>
<evidence type="ECO:0000259" key="15">
    <source>
        <dbReference type="Pfam" id="PF17432"/>
    </source>
</evidence>
<evidence type="ECO:0000259" key="16">
    <source>
        <dbReference type="Pfam" id="PF17900"/>
    </source>
</evidence>
<keyword evidence="9 17" id="KW-0378">Hydrolase</keyword>
<dbReference type="SUPFAM" id="SSF55486">
    <property type="entry name" value="Metalloproteases ('zincins'), catalytic domain"/>
    <property type="match status" value="1"/>
</dbReference>
<dbReference type="Gene3D" id="2.60.40.1840">
    <property type="match status" value="1"/>
</dbReference>
<gene>
    <name evidence="17" type="primary">pepN</name>
    <name evidence="17" type="ORF">ACFOEB_06835</name>
</gene>
<dbReference type="SUPFAM" id="SSF63737">
    <property type="entry name" value="Leukotriene A4 hydrolase N-terminal domain"/>
    <property type="match status" value="1"/>
</dbReference>
<dbReference type="PRINTS" id="PR00756">
    <property type="entry name" value="ALADIPTASE"/>
</dbReference>
<evidence type="ECO:0000256" key="6">
    <source>
        <dbReference type="ARBA" id="ARBA00022438"/>
    </source>
</evidence>
<feature type="domain" description="Aminopeptidase N-like N-terminal" evidence="16">
    <location>
        <begin position="36"/>
        <end position="200"/>
    </location>
</feature>
<feature type="domain" description="Peptidase M1 alanyl aminopeptidase C-terminal" evidence="15">
    <location>
        <begin position="570"/>
        <end position="901"/>
    </location>
</feature>
<dbReference type="Gene3D" id="3.30.2010.30">
    <property type="match status" value="1"/>
</dbReference>
<comment type="cofactor">
    <cofactor evidence="2">
        <name>Zn(2+)</name>
        <dbReference type="ChEBI" id="CHEBI:29105"/>
    </cofactor>
</comment>
<dbReference type="Gene3D" id="2.60.40.1730">
    <property type="entry name" value="tricorn interacting facor f3 domain"/>
    <property type="match status" value="1"/>
</dbReference>
<evidence type="ECO:0000256" key="11">
    <source>
        <dbReference type="ARBA" id="ARBA00023049"/>
    </source>
</evidence>
<reference evidence="18" key="1">
    <citation type="journal article" date="2019" name="Int. J. Syst. Evol. Microbiol.">
        <title>The Global Catalogue of Microorganisms (GCM) 10K type strain sequencing project: providing services to taxonomists for standard genome sequencing and annotation.</title>
        <authorList>
            <consortium name="The Broad Institute Genomics Platform"/>
            <consortium name="The Broad Institute Genome Sequencing Center for Infectious Disease"/>
            <person name="Wu L."/>
            <person name="Ma J."/>
        </authorList>
    </citation>
    <scope>NUCLEOTIDE SEQUENCE [LARGE SCALE GENOMIC DNA]</scope>
    <source>
        <strain evidence="18">KCTC 52141</strain>
    </source>
</reference>
<dbReference type="InterPro" id="IPR037144">
    <property type="entry name" value="Peptidase_M1_pepN_C_sf"/>
</dbReference>
<evidence type="ECO:0000313" key="17">
    <source>
        <dbReference type="EMBL" id="MFC3154914.1"/>
    </source>
</evidence>
<comment type="catalytic activity">
    <reaction evidence="1">
        <text>Release of an N-terminal amino acid, Xaa-|-Yaa- from a peptide, amide or arylamide. Xaa is preferably Ala, but may be most amino acids including Pro (slow action). When a terminal hydrophobic residue is followed by a prolyl residue, the two may be released as an intact Xaa-Pro dipeptide.</text>
        <dbReference type="EC" id="3.4.11.2"/>
    </reaction>
</comment>
<dbReference type="PANTHER" id="PTHR46322:SF1">
    <property type="entry name" value="PUROMYCIN-SENSITIVE AMINOPEPTIDASE"/>
    <property type="match status" value="1"/>
</dbReference>
<dbReference type="Pfam" id="PF17432">
    <property type="entry name" value="DUF3458_C"/>
    <property type="match status" value="1"/>
</dbReference>
<evidence type="ECO:0000256" key="12">
    <source>
        <dbReference type="NCBIfam" id="TIGR02414"/>
    </source>
</evidence>
<dbReference type="InterPro" id="IPR012779">
    <property type="entry name" value="Peptidase_M1_pepN"/>
</dbReference>
<evidence type="ECO:0000256" key="9">
    <source>
        <dbReference type="ARBA" id="ARBA00022801"/>
    </source>
</evidence>
<dbReference type="PANTHER" id="PTHR46322">
    <property type="entry name" value="PUROMYCIN-SENSITIVE AMINOPEPTIDASE"/>
    <property type="match status" value="1"/>
</dbReference>
<comment type="caution">
    <text evidence="17">The sequence shown here is derived from an EMBL/GenBank/DDBJ whole genome shotgun (WGS) entry which is preliminary data.</text>
</comment>
<evidence type="ECO:0000256" key="7">
    <source>
        <dbReference type="ARBA" id="ARBA00022670"/>
    </source>
</evidence>
<keyword evidence="11" id="KW-0482">Metalloprotease</keyword>
<comment type="similarity">
    <text evidence="3">Belongs to the peptidase M1 family.</text>
</comment>
<sequence>MNAPANASTSDQKNDAPHTIYLKDYQPPAYRIDKTELRVDIREQSARVSACLAFERQASACEQLFLHGENLELVSVAINDRTLANDQYQVDEKGLTLFNPPASFTLQTEVTVYPKQNTSLEGLYKSRSIYCTQCEAEGFRKITYFLDRPDVMSDFTTTIIADRASCPVLLSNGNKIDSGTLEDGRHFATWHDPFKKPAYLFALVAGDLASIQDEFVTQSGRKVALEIFVENKDLDKCDHAMTSLKNSMAWDEKVYGREYDLDIFMIVAVDDFNMGAMENKGLNIFNTSCVLAKPETTTDVGFQRVEGVVAHEYFHNWSGNRVTCRDWFQLSLKEGFTVYRDSCFSADMGSSTVKRVEDVSVLRAHQFAEDAGPMAHPIRPASFIEISNFYTITIYEKGAEVVRMLANLLGPDEFRKATDLYFERHDGQAVTTEEFVQAMADVSGRDLTQFKRWYDQAGTPRVKVTDHYHEASRQYSLTFSQSTPATPECSDKKPFHIPVAMGLLGSAGELALKLDGETLDDLPEDNTQKVLELTEPEQTFIFNDVPEHPVPSLLRGFSAPVKLSFAYSRQDLADLMQRDSDGFNRWEASQNLALAVLDDAIRAFRQGSLEGFTVDPLLIDSYRQLLGDEQLDQAMVALMLTLPSQDYIAEQYEEVDVEAIYSARRLLTKTIAAELVEALRARLTAYDNRKPYSAEADSIAARSLKNTALAYLMQDPSQSDLDYCLAQFNNANNMTDEVAALSALVYSESPLVSEHAEAALAAFYQKWQDEALVVNQWLSLQARDPRPNALLRVSALLQHPAYDGANPNKIRAVIGAFCMGNPINFHTGLLDDPSAGYRFLADQVIALDAKNPQIAARLITPLTRWRRYTPARARAMRAELERIKAAPELSGDSYEIVTKSL</sequence>
<feature type="domain" description="Peptidase M1 alanyl aminopeptidase Ig-like fold" evidence="14">
    <location>
        <begin position="458"/>
        <end position="564"/>
    </location>
</feature>
<evidence type="ECO:0000259" key="13">
    <source>
        <dbReference type="Pfam" id="PF01433"/>
    </source>
</evidence>
<keyword evidence="8" id="KW-0479">Metal-binding</keyword>
<evidence type="ECO:0000256" key="5">
    <source>
        <dbReference type="ARBA" id="ARBA00015611"/>
    </source>
</evidence>
<keyword evidence="7" id="KW-0645">Protease</keyword>
<evidence type="ECO:0000256" key="1">
    <source>
        <dbReference type="ARBA" id="ARBA00000098"/>
    </source>
</evidence>
<dbReference type="InterPro" id="IPR035414">
    <property type="entry name" value="Peptidase_M1_pepN_Ig-like"/>
</dbReference>
<evidence type="ECO:0000256" key="4">
    <source>
        <dbReference type="ARBA" id="ARBA00012564"/>
    </source>
</evidence>
<dbReference type="InterPro" id="IPR045357">
    <property type="entry name" value="Aminopeptidase_N-like_N"/>
</dbReference>